<protein>
    <recommendedName>
        <fullName evidence="1">GED domain-containing protein</fullName>
    </recommendedName>
</protein>
<name>A0A3P9IX69_ORYLA</name>
<evidence type="ECO:0000313" key="2">
    <source>
        <dbReference type="Ensembl" id="ENSORLP00015024468.1"/>
    </source>
</evidence>
<dbReference type="PROSITE" id="PS51388">
    <property type="entry name" value="GED"/>
    <property type="match status" value="1"/>
</dbReference>
<dbReference type="PANTHER" id="PTHR11566">
    <property type="entry name" value="DYNAMIN"/>
    <property type="match status" value="1"/>
</dbReference>
<dbReference type="InterPro" id="IPR020850">
    <property type="entry name" value="GED_dom"/>
</dbReference>
<dbReference type="Gene3D" id="1.20.120.1240">
    <property type="entry name" value="Dynamin, middle domain"/>
    <property type="match status" value="1"/>
</dbReference>
<dbReference type="Ensembl" id="ENSORLT00015007870.1">
    <property type="protein sequence ID" value="ENSORLP00015024468.1"/>
    <property type="gene ID" value="ENSORLG00015005042.1"/>
</dbReference>
<evidence type="ECO:0000313" key="3">
    <source>
        <dbReference type="Proteomes" id="UP000265200"/>
    </source>
</evidence>
<accession>A0A3P9IX69</accession>
<sequence>MFVNPQLERQVETLFSLVDSYMNIIYKTIKDLMPKTIMHLLINSVKEFIRSELLVQLCAQGDCAVLMDKSPEQSQRWQEVQPKQAALQEALRIIAEIDTFMRAPPPSTSTWLLGQSFLPCSARTPLKSAVLPLPSPPSAHPAVNPETQEVVLHIPTGGVPFGINTSKYTIPHSSRGAQG</sequence>
<dbReference type="InterPro" id="IPR003130">
    <property type="entry name" value="GED"/>
</dbReference>
<dbReference type="SMART" id="SM00302">
    <property type="entry name" value="GED"/>
    <property type="match status" value="1"/>
</dbReference>
<dbReference type="Proteomes" id="UP000265200">
    <property type="component" value="Chromosome 4"/>
</dbReference>
<reference key="1">
    <citation type="journal article" date="2007" name="Nature">
        <title>The medaka draft genome and insights into vertebrate genome evolution.</title>
        <authorList>
            <person name="Kasahara M."/>
            <person name="Naruse K."/>
            <person name="Sasaki S."/>
            <person name="Nakatani Y."/>
            <person name="Qu W."/>
            <person name="Ahsan B."/>
            <person name="Yamada T."/>
            <person name="Nagayasu Y."/>
            <person name="Doi K."/>
            <person name="Kasai Y."/>
            <person name="Jindo T."/>
            <person name="Kobayashi D."/>
            <person name="Shimada A."/>
            <person name="Toyoda A."/>
            <person name="Kuroki Y."/>
            <person name="Fujiyama A."/>
            <person name="Sasaki T."/>
            <person name="Shimizu A."/>
            <person name="Asakawa S."/>
            <person name="Shimizu N."/>
            <person name="Hashimoto S."/>
            <person name="Yang J."/>
            <person name="Lee Y."/>
            <person name="Matsushima K."/>
            <person name="Sugano S."/>
            <person name="Sakaizumi M."/>
            <person name="Narita T."/>
            <person name="Ohishi K."/>
            <person name="Haga S."/>
            <person name="Ohta F."/>
            <person name="Nomoto H."/>
            <person name="Nogata K."/>
            <person name="Morishita T."/>
            <person name="Endo T."/>
            <person name="Shin-I T."/>
            <person name="Takeda H."/>
            <person name="Morishita S."/>
            <person name="Kohara Y."/>
        </authorList>
    </citation>
    <scope>NUCLEOTIDE SEQUENCE [LARGE SCALE GENOMIC DNA]</scope>
    <source>
        <strain>Hd-rR</strain>
    </source>
</reference>
<reference evidence="2" key="4">
    <citation type="submission" date="2025-09" db="UniProtKB">
        <authorList>
            <consortium name="Ensembl"/>
        </authorList>
    </citation>
    <scope>IDENTIFICATION</scope>
    <source>
        <strain evidence="2">HSOK</strain>
    </source>
</reference>
<dbReference type="GO" id="GO:0005525">
    <property type="term" value="F:GTP binding"/>
    <property type="evidence" value="ECO:0007669"/>
    <property type="project" value="InterPro"/>
</dbReference>
<feature type="domain" description="GED" evidence="1">
    <location>
        <begin position="11"/>
        <end position="102"/>
    </location>
</feature>
<evidence type="ECO:0000259" key="1">
    <source>
        <dbReference type="PROSITE" id="PS51388"/>
    </source>
</evidence>
<reference evidence="2" key="3">
    <citation type="submission" date="2025-08" db="UniProtKB">
        <authorList>
            <consortium name="Ensembl"/>
        </authorList>
    </citation>
    <scope>IDENTIFICATION</scope>
    <source>
        <strain evidence="2">HSOK</strain>
    </source>
</reference>
<proteinExistence type="predicted"/>
<dbReference type="Pfam" id="PF02212">
    <property type="entry name" value="GED"/>
    <property type="match status" value="1"/>
</dbReference>
<organism evidence="2 3">
    <name type="scientific">Oryzias latipes</name>
    <name type="common">Japanese rice fish</name>
    <name type="synonym">Japanese killifish</name>
    <dbReference type="NCBI Taxonomy" id="8090"/>
    <lineage>
        <taxon>Eukaryota</taxon>
        <taxon>Metazoa</taxon>
        <taxon>Chordata</taxon>
        <taxon>Craniata</taxon>
        <taxon>Vertebrata</taxon>
        <taxon>Euteleostomi</taxon>
        <taxon>Actinopterygii</taxon>
        <taxon>Neopterygii</taxon>
        <taxon>Teleostei</taxon>
        <taxon>Neoteleostei</taxon>
        <taxon>Acanthomorphata</taxon>
        <taxon>Ovalentaria</taxon>
        <taxon>Atherinomorphae</taxon>
        <taxon>Beloniformes</taxon>
        <taxon>Adrianichthyidae</taxon>
        <taxon>Oryziinae</taxon>
        <taxon>Oryzias</taxon>
    </lineage>
</organism>
<dbReference type="AlphaFoldDB" id="A0A3P9IX69"/>
<dbReference type="InterPro" id="IPR022812">
    <property type="entry name" value="Dynamin"/>
</dbReference>
<dbReference type="GO" id="GO:0003924">
    <property type="term" value="F:GTPase activity"/>
    <property type="evidence" value="ECO:0007669"/>
    <property type="project" value="InterPro"/>
</dbReference>
<dbReference type="PANTHER" id="PTHR11566:SF54">
    <property type="entry name" value="DYNAMIN-3"/>
    <property type="match status" value="1"/>
</dbReference>
<reference evidence="2 3" key="2">
    <citation type="submission" date="2017-04" db="EMBL/GenBank/DDBJ databases">
        <title>CpG methylation of centromeres and impact of large insertions on vertebrate speciation.</title>
        <authorList>
            <person name="Ichikawa K."/>
            <person name="Yoshimura J."/>
            <person name="Morishita S."/>
        </authorList>
    </citation>
    <scope>NUCLEOTIDE SEQUENCE</scope>
    <source>
        <strain evidence="2 3">HSOK</strain>
    </source>
</reference>